<feature type="transmembrane region" description="Helical" evidence="1">
    <location>
        <begin position="97"/>
        <end position="116"/>
    </location>
</feature>
<proteinExistence type="predicted"/>
<evidence type="ECO:0000256" key="1">
    <source>
        <dbReference type="SAM" id="Phobius"/>
    </source>
</evidence>
<organism evidence="2">
    <name type="scientific">freshwater metagenome</name>
    <dbReference type="NCBI Taxonomy" id="449393"/>
    <lineage>
        <taxon>unclassified sequences</taxon>
        <taxon>metagenomes</taxon>
        <taxon>ecological metagenomes</taxon>
    </lineage>
</organism>
<feature type="transmembrane region" description="Helical" evidence="1">
    <location>
        <begin position="170"/>
        <end position="187"/>
    </location>
</feature>
<keyword evidence="1" id="KW-0812">Transmembrane</keyword>
<keyword evidence="1" id="KW-0472">Membrane</keyword>
<feature type="transmembrane region" description="Helical" evidence="1">
    <location>
        <begin position="199"/>
        <end position="217"/>
    </location>
</feature>
<gene>
    <name evidence="2" type="ORF">UFOPK2938_00407</name>
</gene>
<protein>
    <submittedName>
        <fullName evidence="2">Unannotated protein</fullName>
    </submittedName>
</protein>
<accession>A0A6J6VWR6</accession>
<dbReference type="AlphaFoldDB" id="A0A6J6VWR6"/>
<sequence length="261" mass="28328">MDTSTPSTPIRPWQRVSREIDLPVPTAIWVLTAHVLTILVPLVQVAVVNQHYTYLSNVLDKPELLYVSAGLFLVASVCESAQNTLDRWYLTGVPPSLLDWLFSSMIVYGLALQVLSAVGNTAWTWPATLAVATLFPIAYLLGLPTPPIQAVLGLAAGVVIYQALNQPVVFFSLVTVFMTLFFLDILLKTKQQVMHGFTTLVNAFSVVALCAAIIWAANDAKGMSWPVLIGIAVVIVGGLLGLRPQLLKLPETPRAKEPNPS</sequence>
<feature type="transmembrane region" description="Helical" evidence="1">
    <location>
        <begin position="148"/>
        <end position="164"/>
    </location>
</feature>
<evidence type="ECO:0000313" key="2">
    <source>
        <dbReference type="EMBL" id="CAB4775806.1"/>
    </source>
</evidence>
<reference evidence="2" key="1">
    <citation type="submission" date="2020-05" db="EMBL/GenBank/DDBJ databases">
        <authorList>
            <person name="Chiriac C."/>
            <person name="Salcher M."/>
            <person name="Ghai R."/>
            <person name="Kavagutti S V."/>
        </authorList>
    </citation>
    <scope>NUCLEOTIDE SEQUENCE</scope>
</reference>
<feature type="transmembrane region" description="Helical" evidence="1">
    <location>
        <begin position="20"/>
        <end position="44"/>
    </location>
</feature>
<dbReference type="EMBL" id="CAEZZX010000059">
    <property type="protein sequence ID" value="CAB4775806.1"/>
    <property type="molecule type" value="Genomic_DNA"/>
</dbReference>
<name>A0A6J6VWR6_9ZZZZ</name>
<feature type="transmembrane region" description="Helical" evidence="1">
    <location>
        <begin position="223"/>
        <end position="242"/>
    </location>
</feature>
<keyword evidence="1" id="KW-1133">Transmembrane helix</keyword>